<evidence type="ECO:0000313" key="2">
    <source>
        <dbReference type="Proteomes" id="UP001195483"/>
    </source>
</evidence>
<evidence type="ECO:0008006" key="3">
    <source>
        <dbReference type="Google" id="ProtNLM"/>
    </source>
</evidence>
<organism evidence="1 2">
    <name type="scientific">Potamilus streckersoni</name>
    <dbReference type="NCBI Taxonomy" id="2493646"/>
    <lineage>
        <taxon>Eukaryota</taxon>
        <taxon>Metazoa</taxon>
        <taxon>Spiralia</taxon>
        <taxon>Lophotrochozoa</taxon>
        <taxon>Mollusca</taxon>
        <taxon>Bivalvia</taxon>
        <taxon>Autobranchia</taxon>
        <taxon>Heteroconchia</taxon>
        <taxon>Palaeoheterodonta</taxon>
        <taxon>Unionida</taxon>
        <taxon>Unionoidea</taxon>
        <taxon>Unionidae</taxon>
        <taxon>Ambleminae</taxon>
        <taxon>Lampsilini</taxon>
        <taxon>Potamilus</taxon>
    </lineage>
</organism>
<reference evidence="1" key="2">
    <citation type="journal article" date="2021" name="Genome Biol. Evol.">
        <title>Developing a high-quality reference genome for a parasitic bivalve with doubly uniparental inheritance (Bivalvia: Unionida).</title>
        <authorList>
            <person name="Smith C.H."/>
        </authorList>
    </citation>
    <scope>NUCLEOTIDE SEQUENCE</scope>
    <source>
        <strain evidence="1">CHS0354</strain>
        <tissue evidence="1">Mantle</tissue>
    </source>
</reference>
<sequence length="206" mass="24085">MAGLKLNDSNSFLNALANLCEQHNRISSLFVHDESQNAVREQPFSEMMTVVREQQVSEIIIILWKQPVSEIFTVLWEQPVSEIMTVLWEQPVSEIMTVLWEQPVFEIMTVLGEQPASEIMTVLWKQPVSEIMTILWEQQVFEILSFRERPFVEENLLSRLTSILSRACEVFEYKMKKSLLYKFPFNLQQYLTNIQTISSTHPMPAL</sequence>
<gene>
    <name evidence="1" type="ORF">CHS0354_003637</name>
</gene>
<name>A0AAE0S8U7_9BIVA</name>
<comment type="caution">
    <text evidence="1">The sequence shown here is derived from an EMBL/GenBank/DDBJ whole genome shotgun (WGS) entry which is preliminary data.</text>
</comment>
<keyword evidence="2" id="KW-1185">Reference proteome</keyword>
<reference evidence="1" key="1">
    <citation type="journal article" date="2021" name="Genome Biol. Evol.">
        <title>A High-Quality Reference Genome for a Parasitic Bivalve with Doubly Uniparental Inheritance (Bivalvia: Unionida).</title>
        <authorList>
            <person name="Smith C.H."/>
        </authorList>
    </citation>
    <scope>NUCLEOTIDE SEQUENCE</scope>
    <source>
        <strain evidence="1">CHS0354</strain>
    </source>
</reference>
<reference evidence="1" key="3">
    <citation type="submission" date="2023-05" db="EMBL/GenBank/DDBJ databases">
        <authorList>
            <person name="Smith C.H."/>
        </authorList>
    </citation>
    <scope>NUCLEOTIDE SEQUENCE</scope>
    <source>
        <strain evidence="1">CHS0354</strain>
        <tissue evidence="1">Mantle</tissue>
    </source>
</reference>
<evidence type="ECO:0000313" key="1">
    <source>
        <dbReference type="EMBL" id="KAK3587496.1"/>
    </source>
</evidence>
<dbReference type="AlphaFoldDB" id="A0AAE0S8U7"/>
<proteinExistence type="predicted"/>
<dbReference type="EMBL" id="JAEAOA010000285">
    <property type="protein sequence ID" value="KAK3587496.1"/>
    <property type="molecule type" value="Genomic_DNA"/>
</dbReference>
<dbReference type="Proteomes" id="UP001195483">
    <property type="component" value="Unassembled WGS sequence"/>
</dbReference>
<accession>A0AAE0S8U7</accession>
<protein>
    <recommendedName>
        <fullName evidence="3">Magnesium transporter MgtE intracellular domain-containing protein</fullName>
    </recommendedName>
</protein>